<dbReference type="RefSeq" id="WP_016444725.1">
    <property type="nucleotide sequence ID" value="NZ_KE150266.1"/>
</dbReference>
<dbReference type="PANTHER" id="PTHR21174">
    <property type="match status" value="1"/>
</dbReference>
<feature type="compositionally biased region" description="Polar residues" evidence="1">
    <location>
        <begin position="282"/>
        <end position="291"/>
    </location>
</feature>
<feature type="region of interest" description="Disordered" evidence="1">
    <location>
        <begin position="279"/>
        <end position="324"/>
    </location>
</feature>
<protein>
    <submittedName>
        <fullName evidence="2">Uncharacterized protein</fullName>
    </submittedName>
</protein>
<evidence type="ECO:0000313" key="2">
    <source>
        <dbReference type="EMBL" id="EPD31615.1"/>
    </source>
</evidence>
<organism evidence="2 3">
    <name type="scientific">Gleimia europaea ACS-120-V-Col10b</name>
    <dbReference type="NCBI Taxonomy" id="883069"/>
    <lineage>
        <taxon>Bacteria</taxon>
        <taxon>Bacillati</taxon>
        <taxon>Actinomycetota</taxon>
        <taxon>Actinomycetes</taxon>
        <taxon>Actinomycetales</taxon>
        <taxon>Actinomycetaceae</taxon>
        <taxon>Gleimia</taxon>
    </lineage>
</organism>
<keyword evidence="3" id="KW-1185">Reference proteome</keyword>
<dbReference type="EMBL" id="AGWN01000001">
    <property type="protein sequence ID" value="EPD31615.1"/>
    <property type="molecule type" value="Genomic_DNA"/>
</dbReference>
<evidence type="ECO:0000313" key="3">
    <source>
        <dbReference type="Proteomes" id="UP000014387"/>
    </source>
</evidence>
<comment type="caution">
    <text evidence="2">The sequence shown here is derived from an EMBL/GenBank/DDBJ whole genome shotgun (WGS) entry which is preliminary data.</text>
</comment>
<dbReference type="Proteomes" id="UP000014387">
    <property type="component" value="Unassembled WGS sequence"/>
</dbReference>
<proteinExistence type="predicted"/>
<dbReference type="AlphaFoldDB" id="A0A9W5RFV7"/>
<reference evidence="2 3" key="1">
    <citation type="submission" date="2013-05" db="EMBL/GenBank/DDBJ databases">
        <title>The Genome Sequence of Actinomyces europaeus ACS-120-V-COL10B.</title>
        <authorList>
            <consortium name="The Broad Institute Genomics Platform"/>
            <person name="Earl A."/>
            <person name="Ward D."/>
            <person name="Feldgarden M."/>
            <person name="Gevers D."/>
            <person name="Saerens B."/>
            <person name="Vaneechoutte M."/>
            <person name="Walker B."/>
            <person name="Young S."/>
            <person name="Zeng Q."/>
            <person name="Gargeya S."/>
            <person name="Fitzgerald M."/>
            <person name="Haas B."/>
            <person name="Abouelleil A."/>
            <person name="Allen A.W."/>
            <person name="Alvarado L."/>
            <person name="Arachchi H.M."/>
            <person name="Berlin A.M."/>
            <person name="Chapman S.B."/>
            <person name="Gainer-Dewar J."/>
            <person name="Goldberg J."/>
            <person name="Griggs A."/>
            <person name="Gujja S."/>
            <person name="Hansen M."/>
            <person name="Howarth C."/>
            <person name="Imamovic A."/>
            <person name="Ireland A."/>
            <person name="Larimer J."/>
            <person name="McCowan C."/>
            <person name="Murphy C."/>
            <person name="Pearson M."/>
            <person name="Poon T.W."/>
            <person name="Priest M."/>
            <person name="Roberts A."/>
            <person name="Saif S."/>
            <person name="Shea T."/>
            <person name="Sisk P."/>
            <person name="Sykes S."/>
            <person name="Wortman J."/>
            <person name="Nusbaum C."/>
            <person name="Birren B."/>
        </authorList>
    </citation>
    <scope>NUCLEOTIDE SEQUENCE [LARGE SCALE GENOMIC DNA]</scope>
    <source>
        <strain evidence="2 3">ACS-120-V-Col10b</strain>
    </source>
</reference>
<dbReference type="OrthoDB" id="9808993at2"/>
<name>A0A9W5RFV7_9ACTO</name>
<gene>
    <name evidence="2" type="ORF">HMPREF9238_01392</name>
</gene>
<sequence>MAEIGQELSASAPVPAWLPRTFVSAVHSCGIEPAQELIDEEVRGLLSVWQAKERPYHNVAYLSRVIAAFDQLAPAAHTPELLQIAAWYTGLVPPEAVKFEVSDSVHFQASCSQEISHSLTRLGFSPAVCGRVCELIRVVVTHRAPADDVDATALLDATQRDLSATPQEYKQYRSLLRQEFPHLSDLQYWTARRRFVRSLLARSQIYLSPGGAAWEASARQNLEAELANLDALITEADPSARFEDAPEQSFDPLTTTSTRIIKKIGAKNDPIIVRKEDDFDSENNAAHSESTPALEHPPAPVADEASSSDDDSASSLEDEPDVIVRPTQRRVRRLSAKELARLARTRAEQVHEDAFTAGDASRLRERIDERTADVSRLRERIDERIDERAADAGRLRERIDERAADASKLRGRIQEKSREDISRLRQRLSERDQ</sequence>
<feature type="compositionally biased region" description="Acidic residues" evidence="1">
    <location>
        <begin position="306"/>
        <end position="321"/>
    </location>
</feature>
<dbReference type="InterPro" id="IPR009218">
    <property type="entry name" value="HD_phosphohydro"/>
</dbReference>
<dbReference type="PANTHER" id="PTHR21174:SF0">
    <property type="entry name" value="HD PHOSPHOHYDROLASE FAMILY PROTEIN-RELATED"/>
    <property type="match status" value="1"/>
</dbReference>
<accession>A0A9W5RFV7</accession>
<evidence type="ECO:0000256" key="1">
    <source>
        <dbReference type="SAM" id="MobiDB-lite"/>
    </source>
</evidence>
<feature type="region of interest" description="Disordered" evidence="1">
    <location>
        <begin position="407"/>
        <end position="433"/>
    </location>
</feature>